<evidence type="ECO:0000256" key="1">
    <source>
        <dbReference type="ARBA" id="ARBA00022898"/>
    </source>
</evidence>
<comment type="similarity">
    <text evidence="2 4">Belongs to the pyridoxal phosphate-binding protein YggS/PROSC family.</text>
</comment>
<dbReference type="PIRSF" id="PIRSF004848">
    <property type="entry name" value="YBL036c_PLPDEIII"/>
    <property type="match status" value="1"/>
</dbReference>
<dbReference type="GO" id="GO:0030170">
    <property type="term" value="F:pyridoxal phosphate binding"/>
    <property type="evidence" value="ECO:0007669"/>
    <property type="project" value="UniProtKB-UniRule"/>
</dbReference>
<dbReference type="Pfam" id="PF01168">
    <property type="entry name" value="Ala_racemase_N"/>
    <property type="match status" value="1"/>
</dbReference>
<dbReference type="PANTHER" id="PTHR10146:SF14">
    <property type="entry name" value="PYRIDOXAL PHOSPHATE HOMEOSTASIS PROTEIN"/>
    <property type="match status" value="1"/>
</dbReference>
<dbReference type="FunFam" id="3.20.20.10:FF:000018">
    <property type="entry name" value="Pyridoxal phosphate homeostasis protein"/>
    <property type="match status" value="1"/>
</dbReference>
<dbReference type="Proteomes" id="UP000245977">
    <property type="component" value="Chromosome"/>
</dbReference>
<dbReference type="SUPFAM" id="SSF51419">
    <property type="entry name" value="PLP-binding barrel"/>
    <property type="match status" value="1"/>
</dbReference>
<proteinExistence type="inferred from homology"/>
<dbReference type="STRING" id="1871111.GCA_001704615_00178"/>
<evidence type="ECO:0000313" key="8">
    <source>
        <dbReference type="Proteomes" id="UP000245977"/>
    </source>
</evidence>
<dbReference type="InterPro" id="IPR011078">
    <property type="entry name" value="PyrdxlP_homeostasis"/>
</dbReference>
<dbReference type="EMBL" id="CP029397">
    <property type="protein sequence ID" value="AWL30480.1"/>
    <property type="molecule type" value="Genomic_DNA"/>
</dbReference>
<dbReference type="HAMAP" id="MF_02087">
    <property type="entry name" value="PLP_homeostasis"/>
    <property type="match status" value="1"/>
</dbReference>
<evidence type="ECO:0000256" key="4">
    <source>
        <dbReference type="RuleBase" id="RU004514"/>
    </source>
</evidence>
<evidence type="ECO:0000256" key="5">
    <source>
        <dbReference type="SAM" id="Coils"/>
    </source>
</evidence>
<dbReference type="AlphaFoldDB" id="A0A2S2FHU2"/>
<comment type="cofactor">
    <cofactor evidence="3">
        <name>pyridoxal 5'-phosphate</name>
        <dbReference type="ChEBI" id="CHEBI:597326"/>
    </cofactor>
</comment>
<comment type="function">
    <text evidence="2">Pyridoxal 5'-phosphate (PLP)-binding protein, which is involved in PLP homeostasis.</text>
</comment>
<organism evidence="7 8">
    <name type="scientific">Acinetobacter defluvii</name>
    <dbReference type="NCBI Taxonomy" id="1871111"/>
    <lineage>
        <taxon>Bacteria</taxon>
        <taxon>Pseudomonadati</taxon>
        <taxon>Pseudomonadota</taxon>
        <taxon>Gammaproteobacteria</taxon>
        <taxon>Moraxellales</taxon>
        <taxon>Moraxellaceae</taxon>
        <taxon>Acinetobacter</taxon>
    </lineage>
</organism>
<reference evidence="7" key="1">
    <citation type="submission" date="2019-08" db="EMBL/GenBank/DDBJ databases">
        <title>The complete genome of Acinetobacter defluvii strain WCHAD010030.</title>
        <authorList>
            <person name="Hu Y."/>
            <person name="Qin J."/>
            <person name="Feng Y."/>
            <person name="Zong Z."/>
        </authorList>
    </citation>
    <scope>NUCLEOTIDE SEQUENCE</scope>
    <source>
        <strain evidence="7">WCHA30</strain>
    </source>
</reference>
<dbReference type="InterPro" id="IPR001608">
    <property type="entry name" value="Ala_racemase_N"/>
</dbReference>
<protein>
    <recommendedName>
        <fullName evidence="2">Pyridoxal phosphate homeostasis protein</fullName>
        <shortName evidence="2">PLP homeostasis protein</shortName>
    </recommendedName>
</protein>
<dbReference type="PANTHER" id="PTHR10146">
    <property type="entry name" value="PROLINE SYNTHETASE CO-TRANSCRIBED BACTERIAL HOMOLOG PROTEIN"/>
    <property type="match status" value="1"/>
</dbReference>
<sequence length="243" mass="27884">MNSQDINENLQQLQQRIANACLKVNREVKEIRLIPVTKTKSVEMIQMAIALGVSHVGENKVQELIGKAEQLQDEKLEWILIGHLQSNKVKKIIQYIQEFHALDSIKLAEKLNKELQYIDKKLDVFIQVNTSNESSKYGIQPERLAGFLNEMQQFEQLNVVGLMTLALHTEDELQIRQCFRLLKKLLDKSRIDYPKISRLSMGMSGDFEIAIEEGATDIRVGQAIFGQRNLPDAYYWPEQGAKS</sequence>
<dbReference type="CDD" id="cd00635">
    <property type="entry name" value="PLPDE_III_YBL036c_like"/>
    <property type="match status" value="1"/>
</dbReference>
<dbReference type="RefSeq" id="WP_065992437.1">
    <property type="nucleotide sequence ID" value="NZ_CP029397.2"/>
</dbReference>
<keyword evidence="8" id="KW-1185">Reference proteome</keyword>
<evidence type="ECO:0000256" key="3">
    <source>
        <dbReference type="PIRSR" id="PIRSR004848-1"/>
    </source>
</evidence>
<dbReference type="Gene3D" id="3.20.20.10">
    <property type="entry name" value="Alanine racemase"/>
    <property type="match status" value="1"/>
</dbReference>
<dbReference type="InterPro" id="IPR029066">
    <property type="entry name" value="PLP-binding_barrel"/>
</dbReference>
<evidence type="ECO:0000256" key="2">
    <source>
        <dbReference type="HAMAP-Rule" id="MF_02087"/>
    </source>
</evidence>
<dbReference type="NCBIfam" id="TIGR00044">
    <property type="entry name" value="YggS family pyridoxal phosphate-dependent enzyme"/>
    <property type="match status" value="1"/>
</dbReference>
<accession>A0A2S2FHU2</accession>
<feature type="coiled-coil region" evidence="5">
    <location>
        <begin position="3"/>
        <end position="30"/>
    </location>
</feature>
<evidence type="ECO:0000313" key="7">
    <source>
        <dbReference type="EMBL" id="AWL30480.1"/>
    </source>
</evidence>
<evidence type="ECO:0000259" key="6">
    <source>
        <dbReference type="Pfam" id="PF01168"/>
    </source>
</evidence>
<name>A0A2S2FHU2_9GAMM</name>
<gene>
    <name evidence="7" type="ORF">DJ533_08735</name>
</gene>
<feature type="domain" description="Alanine racemase N-terminal" evidence="6">
    <location>
        <begin position="16"/>
        <end position="228"/>
    </location>
</feature>
<keyword evidence="1 2" id="KW-0663">Pyridoxal phosphate</keyword>
<dbReference type="OrthoDB" id="9804072at2"/>
<feature type="modified residue" description="N6-(pyridoxal phosphate)lysine" evidence="2 3">
    <location>
        <position position="38"/>
    </location>
</feature>
<keyword evidence="5" id="KW-0175">Coiled coil</keyword>
<dbReference type="KEGG" id="adv:DJ533_08735"/>